<dbReference type="EMBL" id="JAACJL010000031">
    <property type="protein sequence ID" value="KAF4616900.1"/>
    <property type="molecule type" value="Genomic_DNA"/>
</dbReference>
<keyword evidence="4 9" id="KW-0863">Zinc-finger</keyword>
<evidence type="ECO:0000256" key="10">
    <source>
        <dbReference type="SAM" id="MobiDB-lite"/>
    </source>
</evidence>
<comment type="similarity">
    <text evidence="1">Belongs to the SNF2/RAD54 helicase family.</text>
</comment>
<dbReference type="Gene3D" id="3.40.50.10810">
    <property type="entry name" value="Tandem AAA-ATPase domain"/>
    <property type="match status" value="1"/>
</dbReference>
<dbReference type="Proteomes" id="UP000521872">
    <property type="component" value="Unassembled WGS sequence"/>
</dbReference>
<dbReference type="CDD" id="cd18793">
    <property type="entry name" value="SF2_C_SNF"/>
    <property type="match status" value="1"/>
</dbReference>
<sequence length="1261" mass="142642">MAASHSRSLLFLAKLHLGLSNNHPDKDVPDFYLQELDRHLLLYPDFTRFRVKLEPGVGFGQVHCLEANCGKVISLIRRIVEPDGGIKDGFGSLSAYRNHLLSHVLIDEATIGDDGFPRAVKRKSSPDTAPFDTSSSRRTFSAPVTQYGNGNITPFRVKTEPLEQIVSWTRPCSSRVPKPEPMEHSLPPKRLSDVAFGVENNPFISTKKTKMEPVAPKIPLFPSTNTPTASSSRQATYAVSLQAESVEEKLENIKVAIEGQRMLLDRLRREFPLDAPRRIYACESELARLRTLEEEYEASIPSSSTLIKQEPIKPEPIDFKPPQSVTMDVDRWGYPKPEWKSEDSPQPPFRASSSRLPLSSSPVRDSDFTSSEYDNTLDHLGINAPPPILDYSHDENGDFYGRGRDLFLGPQADIEEIREFVDVVAKGNEDSFDQDATIDKALQALNLTDLKDKIPGMEITLMPHQVMGVAWMLEKEKSHIKGGCLADEMGLGKTVQMMTTIVMNRSEDPACKTTLIIAPLALLDQWKEEIESKTNCGLECLIYHGPNRTTKASVLMKHDVVLTTFHTMAHEWPDFEKDMKKKAKARRQNKDAFIVPDSDEEDMKNYEYRSQKRKKKAGLLFQVQFYRAIADEGQNIRNRTTRMSRAITDINAVYRWCLTGTPIVNALADVYGIIRFLKIRPWYDWKMFHTRISMYEKKNPTKAIACLQSVMNTFLLRRKKDSMLNGKKLVELPEKKIELVRLEFSQEERDIYAMVEARSQAKFNRYLRAGTVLKNYHQVLVLLLRLRQICSHPSLIQEEGVAFVSHDDEDVQTVFATELTRATRLVSAEFVARMKARFLQDVRDRMEREKLSADATIEEDDCPICFDAMTNPVVTSCAHIFCRECIVGVINQPTNDETQADCKADQRPCPVCRTPISEQTIFDRHAFEPTDAELNPDATKDGDDDMSDVEEYAPGDRKGKGKAKAIASARRSGRARRNIAESDDDGDDVMKSDSEAEAGAEDDDMSDFIVESDEDEEEKDARRAFKRRLGKGKMRANVILDSDDELDTPEEKEVIFGVPKKQLPNDGQPIKNMSKFLPSTKMKYMMDALQKRVESHPEEKTLLVSQWTGCLSLISHYLEEKGIPHVKYQGDMSRHQREVSVQVFMSKEKARVMLMSLKCGGVGLNLTRANNVISLDLGWSQAVEAQAFDRVHRVGQTREVLVQRVVIADTVEDRILKLQERKQLLADGSLGEGSGKKIGRLSVKELANLFGLDTRGRLLPA</sequence>
<dbReference type="SMART" id="SM00490">
    <property type="entry name" value="HELICc"/>
    <property type="match status" value="1"/>
</dbReference>
<feature type="domain" description="RING-type" evidence="12">
    <location>
        <begin position="862"/>
        <end position="913"/>
    </location>
</feature>
<accession>A0A8H4QUE9</accession>
<dbReference type="Pfam" id="PF13445">
    <property type="entry name" value="zf-RING_UBOX"/>
    <property type="match status" value="1"/>
</dbReference>
<feature type="region of interest" description="Disordered" evidence="10">
    <location>
        <begin position="922"/>
        <end position="1021"/>
    </location>
</feature>
<evidence type="ECO:0000256" key="1">
    <source>
        <dbReference type="ARBA" id="ARBA00007025"/>
    </source>
</evidence>
<keyword evidence="5" id="KW-0378">Hydrolase</keyword>
<feature type="compositionally biased region" description="Basic and acidic residues" evidence="10">
    <location>
        <begin position="328"/>
        <end position="343"/>
    </location>
</feature>
<dbReference type="InterPro" id="IPR014001">
    <property type="entry name" value="Helicase_ATP-bd"/>
</dbReference>
<dbReference type="GO" id="GO:0000724">
    <property type="term" value="P:double-strand break repair via homologous recombination"/>
    <property type="evidence" value="ECO:0007669"/>
    <property type="project" value="TreeGrafter"/>
</dbReference>
<dbReference type="InterPro" id="IPR001841">
    <property type="entry name" value="Znf_RING"/>
</dbReference>
<dbReference type="InterPro" id="IPR017907">
    <property type="entry name" value="Znf_RING_CS"/>
</dbReference>
<feature type="domain" description="Helicase ATP-binding" evidence="13">
    <location>
        <begin position="474"/>
        <end position="680"/>
    </location>
</feature>
<dbReference type="SUPFAM" id="SSF57850">
    <property type="entry name" value="RING/U-box"/>
    <property type="match status" value="1"/>
</dbReference>
<feature type="compositionally biased region" description="Low complexity" evidence="10">
    <location>
        <begin position="352"/>
        <end position="363"/>
    </location>
</feature>
<keyword evidence="6" id="KW-0347">Helicase</keyword>
<evidence type="ECO:0000256" key="3">
    <source>
        <dbReference type="ARBA" id="ARBA00022741"/>
    </source>
</evidence>
<dbReference type="Pfam" id="PF00271">
    <property type="entry name" value="Helicase_C"/>
    <property type="match status" value="1"/>
</dbReference>
<proteinExistence type="inferred from homology"/>
<dbReference type="SMART" id="SM00487">
    <property type="entry name" value="DEXDc"/>
    <property type="match status" value="1"/>
</dbReference>
<dbReference type="GO" id="GO:0008094">
    <property type="term" value="F:ATP-dependent activity, acting on DNA"/>
    <property type="evidence" value="ECO:0007669"/>
    <property type="project" value="TreeGrafter"/>
</dbReference>
<feature type="region of interest" description="Disordered" evidence="10">
    <location>
        <begin position="299"/>
        <end position="372"/>
    </location>
</feature>
<evidence type="ECO:0000259" key="13">
    <source>
        <dbReference type="PROSITE" id="PS51192"/>
    </source>
</evidence>
<dbReference type="GO" id="GO:0016787">
    <property type="term" value="F:hydrolase activity"/>
    <property type="evidence" value="ECO:0007669"/>
    <property type="project" value="UniProtKB-KW"/>
</dbReference>
<dbReference type="SMART" id="SM00184">
    <property type="entry name" value="RING"/>
    <property type="match status" value="1"/>
</dbReference>
<feature type="compositionally biased region" description="Polar residues" evidence="10">
    <location>
        <begin position="131"/>
        <end position="143"/>
    </location>
</feature>
<dbReference type="InterPro" id="IPR000330">
    <property type="entry name" value="SNF2_N"/>
</dbReference>
<dbReference type="Gene3D" id="3.40.50.300">
    <property type="entry name" value="P-loop containing nucleotide triphosphate hydrolases"/>
    <property type="match status" value="1"/>
</dbReference>
<keyword evidence="11" id="KW-0732">Signal</keyword>
<feature type="domain" description="Helicase C-terminal" evidence="14">
    <location>
        <begin position="1081"/>
        <end position="1250"/>
    </location>
</feature>
<dbReference type="GO" id="GO:0008270">
    <property type="term" value="F:zinc ion binding"/>
    <property type="evidence" value="ECO:0007669"/>
    <property type="project" value="UniProtKB-KW"/>
</dbReference>
<dbReference type="CDD" id="cd18008">
    <property type="entry name" value="DEXDc_SHPRH-like"/>
    <property type="match status" value="1"/>
</dbReference>
<keyword evidence="3" id="KW-0547">Nucleotide-binding</keyword>
<organism evidence="15 16">
    <name type="scientific">Agrocybe pediades</name>
    <dbReference type="NCBI Taxonomy" id="84607"/>
    <lineage>
        <taxon>Eukaryota</taxon>
        <taxon>Fungi</taxon>
        <taxon>Dikarya</taxon>
        <taxon>Basidiomycota</taxon>
        <taxon>Agaricomycotina</taxon>
        <taxon>Agaricomycetes</taxon>
        <taxon>Agaricomycetidae</taxon>
        <taxon>Agaricales</taxon>
        <taxon>Agaricineae</taxon>
        <taxon>Strophariaceae</taxon>
        <taxon>Agrocybe</taxon>
    </lineage>
</organism>
<feature type="signal peptide" evidence="11">
    <location>
        <begin position="1"/>
        <end position="20"/>
    </location>
</feature>
<evidence type="ECO:0000256" key="11">
    <source>
        <dbReference type="SAM" id="SignalP"/>
    </source>
</evidence>
<dbReference type="AlphaFoldDB" id="A0A8H4QUE9"/>
<feature type="chain" id="PRO_5034689538" evidence="11">
    <location>
        <begin position="21"/>
        <end position="1261"/>
    </location>
</feature>
<keyword evidence="16" id="KW-1185">Reference proteome</keyword>
<dbReference type="PANTHER" id="PTHR45626:SF16">
    <property type="entry name" value="ATP-DEPENDENT HELICASE ULS1"/>
    <property type="match status" value="1"/>
</dbReference>
<evidence type="ECO:0000256" key="7">
    <source>
        <dbReference type="ARBA" id="ARBA00022833"/>
    </source>
</evidence>
<keyword evidence="7" id="KW-0862">Zinc</keyword>
<dbReference type="InterPro" id="IPR050628">
    <property type="entry name" value="SNF2_RAD54_helicase_TF"/>
</dbReference>
<feature type="compositionally biased region" description="Acidic residues" evidence="10">
    <location>
        <begin position="942"/>
        <end position="953"/>
    </location>
</feature>
<dbReference type="PANTHER" id="PTHR45626">
    <property type="entry name" value="TRANSCRIPTION TERMINATION FACTOR 2-RELATED"/>
    <property type="match status" value="1"/>
</dbReference>
<evidence type="ECO:0000259" key="12">
    <source>
        <dbReference type="PROSITE" id="PS50089"/>
    </source>
</evidence>
<dbReference type="InterPro" id="IPR013083">
    <property type="entry name" value="Znf_RING/FYVE/PHD"/>
</dbReference>
<feature type="region of interest" description="Disordered" evidence="10">
    <location>
        <begin position="117"/>
        <end position="143"/>
    </location>
</feature>
<dbReference type="InterPro" id="IPR001650">
    <property type="entry name" value="Helicase_C-like"/>
</dbReference>
<dbReference type="PROSITE" id="PS00518">
    <property type="entry name" value="ZF_RING_1"/>
    <property type="match status" value="1"/>
</dbReference>
<evidence type="ECO:0000313" key="15">
    <source>
        <dbReference type="EMBL" id="KAF4616900.1"/>
    </source>
</evidence>
<name>A0A8H4QUE9_9AGAR</name>
<dbReference type="GO" id="GO:0005634">
    <property type="term" value="C:nucleus"/>
    <property type="evidence" value="ECO:0007669"/>
    <property type="project" value="TreeGrafter"/>
</dbReference>
<evidence type="ECO:0000256" key="6">
    <source>
        <dbReference type="ARBA" id="ARBA00022806"/>
    </source>
</evidence>
<evidence type="ECO:0000313" key="16">
    <source>
        <dbReference type="Proteomes" id="UP000521872"/>
    </source>
</evidence>
<gene>
    <name evidence="15" type="ORF">D9613_008762</name>
</gene>
<dbReference type="GO" id="GO:0004386">
    <property type="term" value="F:helicase activity"/>
    <property type="evidence" value="ECO:0007669"/>
    <property type="project" value="UniProtKB-KW"/>
</dbReference>
<dbReference type="PROSITE" id="PS50089">
    <property type="entry name" value="ZF_RING_2"/>
    <property type="match status" value="1"/>
</dbReference>
<dbReference type="Pfam" id="PF00176">
    <property type="entry name" value="SNF2-rel_dom"/>
    <property type="match status" value="1"/>
</dbReference>
<protein>
    <submittedName>
        <fullName evidence="15">Uncharacterized protein</fullName>
    </submittedName>
</protein>
<feature type="compositionally biased region" description="Acidic residues" evidence="10">
    <location>
        <begin position="995"/>
        <end position="1018"/>
    </location>
</feature>
<keyword evidence="2" id="KW-0479">Metal-binding</keyword>
<evidence type="ECO:0000256" key="9">
    <source>
        <dbReference type="PROSITE-ProRule" id="PRU00175"/>
    </source>
</evidence>
<reference evidence="15 16" key="1">
    <citation type="submission" date="2019-12" db="EMBL/GenBank/DDBJ databases">
        <authorList>
            <person name="Floudas D."/>
            <person name="Bentzer J."/>
            <person name="Ahren D."/>
            <person name="Johansson T."/>
            <person name="Persson P."/>
            <person name="Tunlid A."/>
        </authorList>
    </citation>
    <scope>NUCLEOTIDE SEQUENCE [LARGE SCALE GENOMIC DNA]</scope>
    <source>
        <strain evidence="15 16">CBS 102.39</strain>
    </source>
</reference>
<dbReference type="Gene3D" id="3.30.40.10">
    <property type="entry name" value="Zinc/RING finger domain, C3HC4 (zinc finger)"/>
    <property type="match status" value="1"/>
</dbReference>
<evidence type="ECO:0000256" key="2">
    <source>
        <dbReference type="ARBA" id="ARBA00022723"/>
    </source>
</evidence>
<dbReference type="InterPro" id="IPR027417">
    <property type="entry name" value="P-loop_NTPase"/>
</dbReference>
<keyword evidence="8" id="KW-0067">ATP-binding</keyword>
<evidence type="ECO:0000256" key="4">
    <source>
        <dbReference type="ARBA" id="ARBA00022771"/>
    </source>
</evidence>
<dbReference type="GO" id="GO:0005524">
    <property type="term" value="F:ATP binding"/>
    <property type="evidence" value="ECO:0007669"/>
    <property type="project" value="UniProtKB-KW"/>
</dbReference>
<dbReference type="SUPFAM" id="SSF52540">
    <property type="entry name" value="P-loop containing nucleoside triphosphate hydrolases"/>
    <property type="match status" value="2"/>
</dbReference>
<evidence type="ECO:0000259" key="14">
    <source>
        <dbReference type="PROSITE" id="PS51194"/>
    </source>
</evidence>
<dbReference type="InterPro" id="IPR027370">
    <property type="entry name" value="Znf-RING_euk"/>
</dbReference>
<dbReference type="PROSITE" id="PS51194">
    <property type="entry name" value="HELICASE_CTER"/>
    <property type="match status" value="1"/>
</dbReference>
<dbReference type="PROSITE" id="PS51192">
    <property type="entry name" value="HELICASE_ATP_BIND_1"/>
    <property type="match status" value="1"/>
</dbReference>
<evidence type="ECO:0000256" key="8">
    <source>
        <dbReference type="ARBA" id="ARBA00022840"/>
    </source>
</evidence>
<evidence type="ECO:0000256" key="5">
    <source>
        <dbReference type="ARBA" id="ARBA00022801"/>
    </source>
</evidence>
<dbReference type="GO" id="GO:0005737">
    <property type="term" value="C:cytoplasm"/>
    <property type="evidence" value="ECO:0007669"/>
    <property type="project" value="TreeGrafter"/>
</dbReference>
<dbReference type="InterPro" id="IPR038718">
    <property type="entry name" value="SNF2-like_sf"/>
</dbReference>
<comment type="caution">
    <text evidence="15">The sequence shown here is derived from an EMBL/GenBank/DDBJ whole genome shotgun (WGS) entry which is preliminary data.</text>
</comment>
<dbReference type="InterPro" id="IPR049730">
    <property type="entry name" value="SNF2/RAD54-like_C"/>
</dbReference>